<proteinExistence type="predicted"/>
<dbReference type="AlphaFoldDB" id="A0AB33K2Q7"/>
<organism evidence="2">
    <name type="scientific">Kitasatospora sp. CMC57</name>
    <dbReference type="NCBI Taxonomy" id="3231513"/>
    <lineage>
        <taxon>Bacteria</taxon>
        <taxon>Bacillati</taxon>
        <taxon>Actinomycetota</taxon>
        <taxon>Actinomycetes</taxon>
        <taxon>Kitasatosporales</taxon>
        <taxon>Streptomycetaceae</taxon>
        <taxon>Kitasatospora</taxon>
    </lineage>
</organism>
<gene>
    <name evidence="2" type="ORF">KCMC57_48980</name>
</gene>
<feature type="region of interest" description="Disordered" evidence="1">
    <location>
        <begin position="181"/>
        <end position="229"/>
    </location>
</feature>
<accession>A0AB33K2Q7</accession>
<reference evidence="2" key="1">
    <citation type="submission" date="2024-07" db="EMBL/GenBank/DDBJ databases">
        <title>Complete genome sequences of cellulolytic bacteria, Kitasatospora sp. CMC57 and Streptomyces sp. CMC78, isolated from Japanese agricultural soil.</title>
        <authorList>
            <person name="Hashimoto T."/>
            <person name="Ito M."/>
            <person name="Iwamoto M."/>
            <person name="Fukahori D."/>
            <person name="Shoda T."/>
            <person name="Sakoda M."/>
            <person name="Morohoshi T."/>
            <person name="Mitsuboshi M."/>
            <person name="Nishizawa T."/>
        </authorList>
    </citation>
    <scope>NUCLEOTIDE SEQUENCE</scope>
    <source>
        <strain evidence="2">CMC57</strain>
    </source>
</reference>
<evidence type="ECO:0000313" key="2">
    <source>
        <dbReference type="EMBL" id="BFP48530.1"/>
    </source>
</evidence>
<name>A0AB33K2Q7_9ACTN</name>
<dbReference type="RefSeq" id="WP_407990736.1">
    <property type="nucleotide sequence ID" value="NZ_AP035881.2"/>
</dbReference>
<dbReference type="EMBL" id="AP035881">
    <property type="protein sequence ID" value="BFP48530.1"/>
    <property type="molecule type" value="Genomic_DNA"/>
</dbReference>
<sequence length="392" mass="40179">MDEQPMFRPAEQVGTPLRRAVMEPQAAPLWGGDEDVIPVERVGERVMPSQMGEPFVTPVERVGERVMPSQMGEPFVTPVERVGERVMPKQAGEPLLMPAEQSSERLMPRQMHTMAGEDPFGTVTEARSAAAGAPAGTFPVMQAGVPAGEGATAALKVGGQSPDGTVPAMRAEPLAGEGVTPALKVGGESPDGTSPALKVGGESPDGTSPALKMGGHSPDGTSPAMQAGAPAGDGLTAALKVGGDKVMAKQAGSSPSGGTGAGFVAIPEQYRAAAGPVLGVADQLKEMYTSLSGYMVGMHGNSPWGNDDDGKSFANGEDGEPGYLGNAKDVLEALKSLPEVVERIGKVLKGMGDGYDNAEEVSHSGIGQYDPALPPPERSTVTAPSTVRPGRH</sequence>
<evidence type="ECO:0000256" key="1">
    <source>
        <dbReference type="SAM" id="MobiDB-lite"/>
    </source>
</evidence>
<protein>
    <submittedName>
        <fullName evidence="2">Uncharacterized protein</fullName>
    </submittedName>
</protein>
<feature type="region of interest" description="Disordered" evidence="1">
    <location>
        <begin position="352"/>
        <end position="392"/>
    </location>
</feature>